<evidence type="ECO:0000256" key="4">
    <source>
        <dbReference type="ARBA" id="ARBA00022691"/>
    </source>
</evidence>
<comment type="similarity">
    <text evidence="1">Belongs to the class I-like SAM-binding methyltransferase superfamily. NNMT/PNMT/TEMT family.</text>
</comment>
<dbReference type="Proteomes" id="UP001634394">
    <property type="component" value="Unassembled WGS sequence"/>
</dbReference>
<evidence type="ECO:0000256" key="3">
    <source>
        <dbReference type="ARBA" id="ARBA00022679"/>
    </source>
</evidence>
<sequence>MSADKLIKQHTVPVDPFDPEKYFDTFYSNVSWHKEDGDSMKFFQDCIHEAFNEGNITGKTLLDVGTGPIPNMAFCAAPWFEEITLSDFSLNNREFLRKWKDGEIDHMRPVFEYIMQLDKSGSMEERQDLLRRKIRNIVFCDITQPNPTASTVVDGVIFDAITSSNCLEIASFTPEDYAKSVRNIGTLLKPGGCFVLEGCLEMSFYRIGELLYECYPINKNQIQDIFQKEGFEIISMNVLNYTPRPEEHYYSDCNSVFAMVARKV</sequence>
<reference evidence="5 6" key="1">
    <citation type="submission" date="2024-11" db="EMBL/GenBank/DDBJ databases">
        <title>Chromosome-level genome assembly of the freshwater bivalve Anodonta woodiana.</title>
        <authorList>
            <person name="Chen X."/>
        </authorList>
    </citation>
    <scope>NUCLEOTIDE SEQUENCE [LARGE SCALE GENOMIC DNA]</scope>
    <source>
        <strain evidence="5">MN2024</strain>
        <tissue evidence="5">Gills</tissue>
    </source>
</reference>
<dbReference type="PROSITE" id="PS51681">
    <property type="entry name" value="SAM_MT_NNMT_PNMT_TEMT"/>
    <property type="match status" value="1"/>
</dbReference>
<dbReference type="AlphaFoldDB" id="A0ABD3WEZ2"/>
<dbReference type="PANTHER" id="PTHR10867">
    <property type="entry name" value="NNMT/PNMT/TEMT FAMILY MEMBER"/>
    <property type="match status" value="1"/>
</dbReference>
<proteinExistence type="inferred from homology"/>
<dbReference type="GO" id="GO:0032259">
    <property type="term" value="P:methylation"/>
    <property type="evidence" value="ECO:0007669"/>
    <property type="project" value="UniProtKB-KW"/>
</dbReference>
<dbReference type="GO" id="GO:0008168">
    <property type="term" value="F:methyltransferase activity"/>
    <property type="evidence" value="ECO:0007669"/>
    <property type="project" value="UniProtKB-KW"/>
</dbReference>
<evidence type="ECO:0000256" key="2">
    <source>
        <dbReference type="ARBA" id="ARBA00022603"/>
    </source>
</evidence>
<keyword evidence="3" id="KW-0808">Transferase</keyword>
<keyword evidence="2" id="KW-0489">Methyltransferase</keyword>
<evidence type="ECO:0000313" key="5">
    <source>
        <dbReference type="EMBL" id="KAL3871282.1"/>
    </source>
</evidence>
<accession>A0ABD3WEZ2</accession>
<dbReference type="EMBL" id="JBJQND010000007">
    <property type="protein sequence ID" value="KAL3871282.1"/>
    <property type="molecule type" value="Genomic_DNA"/>
</dbReference>
<keyword evidence="4" id="KW-0949">S-adenosyl-L-methionine</keyword>
<gene>
    <name evidence="5" type="ORF">ACJMK2_039289</name>
</gene>
<dbReference type="PANTHER" id="PTHR10867:SF17">
    <property type="entry name" value="NICOTINAMIDE N-METHYLTRANSFERASE"/>
    <property type="match status" value="1"/>
</dbReference>
<comment type="caution">
    <text evidence="5">The sequence shown here is derived from an EMBL/GenBank/DDBJ whole genome shotgun (WGS) entry which is preliminary data.</text>
</comment>
<name>A0ABD3WEZ2_SINWO</name>
<dbReference type="InterPro" id="IPR029063">
    <property type="entry name" value="SAM-dependent_MTases_sf"/>
</dbReference>
<evidence type="ECO:0000313" key="6">
    <source>
        <dbReference type="Proteomes" id="UP001634394"/>
    </source>
</evidence>
<dbReference type="SUPFAM" id="SSF53335">
    <property type="entry name" value="S-adenosyl-L-methionine-dependent methyltransferases"/>
    <property type="match status" value="1"/>
</dbReference>
<dbReference type="Pfam" id="PF01234">
    <property type="entry name" value="NNMT_PNMT_TEMT"/>
    <property type="match status" value="1"/>
</dbReference>
<protein>
    <submittedName>
        <fullName evidence="5">Uncharacterized protein</fullName>
    </submittedName>
</protein>
<dbReference type="InterPro" id="IPR000940">
    <property type="entry name" value="NNMT_TEMT_trans"/>
</dbReference>
<evidence type="ECO:0000256" key="1">
    <source>
        <dbReference type="ARBA" id="ARBA00007996"/>
    </source>
</evidence>
<dbReference type="Gene3D" id="3.40.50.150">
    <property type="entry name" value="Vaccinia Virus protein VP39"/>
    <property type="match status" value="1"/>
</dbReference>
<keyword evidence="6" id="KW-1185">Reference proteome</keyword>
<organism evidence="5 6">
    <name type="scientific">Sinanodonta woodiana</name>
    <name type="common">Chinese pond mussel</name>
    <name type="synonym">Anodonta woodiana</name>
    <dbReference type="NCBI Taxonomy" id="1069815"/>
    <lineage>
        <taxon>Eukaryota</taxon>
        <taxon>Metazoa</taxon>
        <taxon>Spiralia</taxon>
        <taxon>Lophotrochozoa</taxon>
        <taxon>Mollusca</taxon>
        <taxon>Bivalvia</taxon>
        <taxon>Autobranchia</taxon>
        <taxon>Heteroconchia</taxon>
        <taxon>Palaeoheterodonta</taxon>
        <taxon>Unionida</taxon>
        <taxon>Unionoidea</taxon>
        <taxon>Unionidae</taxon>
        <taxon>Unioninae</taxon>
        <taxon>Sinanodonta</taxon>
    </lineage>
</organism>